<gene>
    <name evidence="1" type="ORF">BJA5080_06653</name>
</gene>
<dbReference type="Proteomes" id="UP000024900">
    <property type="component" value="Unassembled WGS sequence"/>
</dbReference>
<protein>
    <submittedName>
        <fullName evidence="1">Uncharacterized protein</fullName>
    </submittedName>
</protein>
<dbReference type="EMBL" id="ADOU02000004">
    <property type="protein sequence ID" value="KGJ70707.1"/>
    <property type="molecule type" value="Genomic_DNA"/>
</dbReference>
<name>A0A837CMZ3_9BRAD</name>
<accession>A0A837CMZ3</accession>
<evidence type="ECO:0000313" key="2">
    <source>
        <dbReference type="Proteomes" id="UP000024900"/>
    </source>
</evidence>
<reference evidence="1 2" key="1">
    <citation type="journal article" date="2014" name="BMC Genomics">
        <title>Comparative genomics of Bradyrhizobium japonicum CPAC 15 and Bradyrhizobium diazoefficiens CPAC 7: elite model strains for understanding symbiotic performance with soybean.</title>
        <authorList>
            <person name="Siqueira A.F."/>
            <person name="Ormeno-Orrillo E."/>
            <person name="Souza R.C."/>
            <person name="Rodrigues E.P."/>
            <person name="Almeida L.G."/>
            <person name="Barcellos F.G."/>
            <person name="Batista J.S."/>
            <person name="Nakatami A.S."/>
            <person name="Martinez-Romero E."/>
            <person name="Vasconcelos A.T."/>
            <person name="Hungria M."/>
        </authorList>
    </citation>
    <scope>NUCLEOTIDE SEQUENCE [LARGE SCALE GENOMIC DNA]</scope>
    <source>
        <strain evidence="1 2">SEMIA 5080</strain>
    </source>
</reference>
<sequence>MFTPSARCHARAAWLQASTTATDILQLRRGSGLFRNEWILVWGPRYVDFHGNGLLHLRRKRGVVTGEPSARAFDLAAVRFTGDSALRECAERQYDKERFHPDTFPGRRSHEAFSCDGPRRAM</sequence>
<organism evidence="1 2">
    <name type="scientific">Bradyrhizobium diazoefficiens SEMIA 5080</name>
    <dbReference type="NCBI Taxonomy" id="754504"/>
    <lineage>
        <taxon>Bacteria</taxon>
        <taxon>Pseudomonadati</taxon>
        <taxon>Pseudomonadota</taxon>
        <taxon>Alphaproteobacteria</taxon>
        <taxon>Hyphomicrobiales</taxon>
        <taxon>Nitrobacteraceae</taxon>
        <taxon>Bradyrhizobium</taxon>
    </lineage>
</organism>
<comment type="caution">
    <text evidence="1">The sequence shown here is derived from an EMBL/GenBank/DDBJ whole genome shotgun (WGS) entry which is preliminary data.</text>
</comment>
<proteinExistence type="predicted"/>
<dbReference type="AlphaFoldDB" id="A0A837CMZ3"/>
<evidence type="ECO:0000313" key="1">
    <source>
        <dbReference type="EMBL" id="KGJ70707.1"/>
    </source>
</evidence>